<evidence type="ECO:0000256" key="3">
    <source>
        <dbReference type="ARBA" id="ARBA00023288"/>
    </source>
</evidence>
<evidence type="ECO:0000256" key="1">
    <source>
        <dbReference type="ARBA" id="ARBA00022707"/>
    </source>
</evidence>
<evidence type="ECO:0000256" key="2">
    <source>
        <dbReference type="ARBA" id="ARBA00023139"/>
    </source>
</evidence>
<feature type="compositionally biased region" description="Low complexity" evidence="4">
    <location>
        <begin position="71"/>
        <end position="93"/>
    </location>
</feature>
<name>A0A2K1QMK9_9PEZI</name>
<dbReference type="AlphaFoldDB" id="A0A2K1QMK9"/>
<protein>
    <submittedName>
        <fullName evidence="5">Uncharacterized protein</fullName>
    </submittedName>
</protein>
<comment type="caution">
    <text evidence="5">The sequence shown here is derived from an EMBL/GenBank/DDBJ whole genome shotgun (WGS) entry which is preliminary data.</text>
</comment>
<dbReference type="Pfam" id="PF15811">
    <property type="entry name" value="SVIP"/>
    <property type="match status" value="1"/>
</dbReference>
<dbReference type="Proteomes" id="UP000243797">
    <property type="component" value="Unassembled WGS sequence"/>
</dbReference>
<evidence type="ECO:0000313" key="6">
    <source>
        <dbReference type="Proteomes" id="UP000243797"/>
    </source>
</evidence>
<dbReference type="OrthoDB" id="5415072at2759"/>
<feature type="region of interest" description="Disordered" evidence="4">
    <location>
        <begin position="60"/>
        <end position="172"/>
    </location>
</feature>
<keyword evidence="2" id="KW-0564">Palmitate</keyword>
<dbReference type="InterPro" id="IPR031632">
    <property type="entry name" value="SVIP"/>
</dbReference>
<reference evidence="5 6" key="1">
    <citation type="submission" date="2017-06" db="EMBL/GenBank/DDBJ databases">
        <title>Draft genome sequence of a variant of Elsinoe murrayae.</title>
        <authorList>
            <person name="Cheng Q."/>
        </authorList>
    </citation>
    <scope>NUCLEOTIDE SEQUENCE [LARGE SCALE GENOMIC DNA]</scope>
    <source>
        <strain evidence="5 6">CQ-2017a</strain>
    </source>
</reference>
<evidence type="ECO:0000313" key="5">
    <source>
        <dbReference type="EMBL" id="PNS16202.1"/>
    </source>
</evidence>
<evidence type="ECO:0000256" key="4">
    <source>
        <dbReference type="SAM" id="MobiDB-lite"/>
    </source>
</evidence>
<sequence>MLTKHMSPTRLVGASLCFKSTQLQTDCALSIRTKPYPPPLRDVATMGNCFGKSKEAASGNFKGQGRTLGGPAPANAPAAPTSAKVPAAATSSPNQGRTLGSPPGADGDVNDPKSAAYRAAEARKLSAQGKGKLGKQLDAQKKMTQADTLAQASLENRAARDMDAGHESRAHN</sequence>
<accession>A0A2K1QMK9</accession>
<dbReference type="EMBL" id="NKHZ01000059">
    <property type="protein sequence ID" value="PNS16202.1"/>
    <property type="molecule type" value="Genomic_DNA"/>
</dbReference>
<dbReference type="InParanoid" id="A0A2K1QMK9"/>
<proteinExistence type="predicted"/>
<keyword evidence="6" id="KW-1185">Reference proteome</keyword>
<gene>
    <name evidence="5" type="ORF">CAC42_1965</name>
</gene>
<feature type="compositionally biased region" description="Basic and acidic residues" evidence="4">
    <location>
        <begin position="157"/>
        <end position="172"/>
    </location>
</feature>
<keyword evidence="3" id="KW-0449">Lipoprotein</keyword>
<feature type="compositionally biased region" description="Polar residues" evidence="4">
    <location>
        <begin position="142"/>
        <end position="154"/>
    </location>
</feature>
<keyword evidence="1" id="KW-0519">Myristate</keyword>
<organism evidence="5 6">
    <name type="scientific">Sphaceloma murrayae</name>
    <dbReference type="NCBI Taxonomy" id="2082308"/>
    <lineage>
        <taxon>Eukaryota</taxon>
        <taxon>Fungi</taxon>
        <taxon>Dikarya</taxon>
        <taxon>Ascomycota</taxon>
        <taxon>Pezizomycotina</taxon>
        <taxon>Dothideomycetes</taxon>
        <taxon>Dothideomycetidae</taxon>
        <taxon>Myriangiales</taxon>
        <taxon>Elsinoaceae</taxon>
        <taxon>Sphaceloma</taxon>
    </lineage>
</organism>